<keyword evidence="10" id="KW-1185">Reference proteome</keyword>
<dbReference type="InterPro" id="IPR003838">
    <property type="entry name" value="ABC3_permease_C"/>
</dbReference>
<feature type="domain" description="ABC3 transporter permease C-terminal" evidence="8">
    <location>
        <begin position="766"/>
        <end position="875"/>
    </location>
</feature>
<dbReference type="OrthoDB" id="3405625at2"/>
<feature type="transmembrane region" description="Helical" evidence="7">
    <location>
        <begin position="339"/>
        <end position="361"/>
    </location>
</feature>
<feature type="transmembrane region" description="Helical" evidence="7">
    <location>
        <begin position="507"/>
        <end position="529"/>
    </location>
</feature>
<feature type="transmembrane region" description="Helical" evidence="7">
    <location>
        <begin position="458"/>
        <end position="486"/>
    </location>
</feature>
<feature type="transmembrane region" description="Helical" evidence="7">
    <location>
        <begin position="423"/>
        <end position="446"/>
    </location>
</feature>
<dbReference type="PANTHER" id="PTHR30572">
    <property type="entry name" value="MEMBRANE COMPONENT OF TRANSPORTER-RELATED"/>
    <property type="match status" value="1"/>
</dbReference>
<dbReference type="EMBL" id="CP031165">
    <property type="protein sequence ID" value="AXV08070.1"/>
    <property type="molecule type" value="Genomic_DNA"/>
</dbReference>
<feature type="transmembrane region" description="Helical" evidence="7">
    <location>
        <begin position="381"/>
        <end position="402"/>
    </location>
</feature>
<feature type="transmembrane region" description="Helical" evidence="7">
    <location>
        <begin position="285"/>
        <end position="307"/>
    </location>
</feature>
<proteinExistence type="inferred from homology"/>
<protein>
    <submittedName>
        <fullName evidence="9">Putative ABC transporter integral membrane protein</fullName>
    </submittedName>
</protein>
<dbReference type="Pfam" id="PF02687">
    <property type="entry name" value="FtsX"/>
    <property type="match status" value="2"/>
</dbReference>
<evidence type="ECO:0000256" key="3">
    <source>
        <dbReference type="ARBA" id="ARBA00022692"/>
    </source>
</evidence>
<feature type="transmembrane region" description="Helical" evidence="7">
    <location>
        <begin position="39"/>
        <end position="60"/>
    </location>
</feature>
<accession>A0A346Y0S3</accession>
<dbReference type="GO" id="GO:0022857">
    <property type="term" value="F:transmembrane transporter activity"/>
    <property type="evidence" value="ECO:0007669"/>
    <property type="project" value="TreeGrafter"/>
</dbReference>
<dbReference type="AlphaFoldDB" id="A0A346Y0S3"/>
<gene>
    <name evidence="9" type="ORF">DVS28_a3395</name>
</gene>
<evidence type="ECO:0000256" key="2">
    <source>
        <dbReference type="ARBA" id="ARBA00022475"/>
    </source>
</evidence>
<keyword evidence="2" id="KW-1003">Cell membrane</keyword>
<evidence type="ECO:0000313" key="9">
    <source>
        <dbReference type="EMBL" id="AXV08070.1"/>
    </source>
</evidence>
<keyword evidence="4 7" id="KW-1133">Transmembrane helix</keyword>
<sequence length="886" mass="91333">MTATSVGGAVSAAPRTRPNRLLAIARLGRRTVRGGGWRHLLVVAMIGLVVMAATVVAIGARSTDVPDRSWLVDQVGTVADARIQVSAPTLTFDDLPDDLQQVYLEVRGAPPVVPDLRPVPSIVEDTARGSALMPIAERWTDTGVQLVAVDLDDPLAEGLFLRDGSVPGAGEVLLSTPLLERLDAHVGATVDLPDVGEVVVVGTVTQPSRYLTDLAVLPEGTLGDPTGWLVDTPTPDDAVRLSQVFDAERAGIDSEYGRSMIVPGAQPLSTDSPSLPRRIVESPSFVGSAVGALLGIQVAFVAAAAFATGTRRRLRQFGLLSAGGGATPGQVRTLVMVEAAVLGIAASVIGVLAAIPVARFVRPLMEAMTSRVVPDIVMRPLDLLGPAAVGVAAAVLAAAWPARTLARTSASTALEGRLPLGRVPRWVTPAAALCSALGVTVIAAAATGSGSRGIAREATFVLGVGMLVTGVAALGVPLLGLGGRLADRLSPVLRLAVRDADRQRTRSGAAVAALVVVVMLPTLAVTAAATDEARWGQPDNTAGPPTLILLGPWVDGVQLPATADHTDDVVDHLPVPPADRFELSYVFAEGQQPVGVTVLDDVPGPSGYAPGQGRTVLATDEVLARLDLPTQATEALGDGDLVELVQPGLMTGDQRDAGARPARLVAHPLTREARDGVPTGTPLGDDISLLAVETDTNPIGRVVLVPPATARDADLDHALRATVVVLPRLLTHDEVDGEDLYGDRMVQVETPYRVAADPGGPDGNLVAVAAAIVVALLVVGITTALAATESDRDLAILSAVGAGPSTRRRFHGLQAAYHSGLAAVLGVPAGLLLYRAGASASTSEGPTMVVAWWPVLGLLLGLPLVVGVVMWLVTRSAPSTPSRRIA</sequence>
<evidence type="ECO:0000256" key="1">
    <source>
        <dbReference type="ARBA" id="ARBA00004651"/>
    </source>
</evidence>
<dbReference type="PANTHER" id="PTHR30572:SF4">
    <property type="entry name" value="ABC TRANSPORTER PERMEASE YTRF"/>
    <property type="match status" value="1"/>
</dbReference>
<evidence type="ECO:0000259" key="8">
    <source>
        <dbReference type="Pfam" id="PF02687"/>
    </source>
</evidence>
<dbReference type="KEGG" id="euz:DVS28_a3395"/>
<feature type="transmembrane region" description="Helical" evidence="7">
    <location>
        <begin position="849"/>
        <end position="874"/>
    </location>
</feature>
<evidence type="ECO:0000256" key="6">
    <source>
        <dbReference type="ARBA" id="ARBA00038076"/>
    </source>
</evidence>
<organism evidence="9 10">
    <name type="scientific">Euzebya pacifica</name>
    <dbReference type="NCBI Taxonomy" id="1608957"/>
    <lineage>
        <taxon>Bacteria</taxon>
        <taxon>Bacillati</taxon>
        <taxon>Actinomycetota</taxon>
        <taxon>Nitriliruptoria</taxon>
        <taxon>Euzebyales</taxon>
    </lineage>
</organism>
<keyword evidence="3 7" id="KW-0812">Transmembrane</keyword>
<keyword evidence="5 7" id="KW-0472">Membrane</keyword>
<name>A0A346Y0S3_9ACTN</name>
<comment type="similarity">
    <text evidence="6">Belongs to the ABC-4 integral membrane protein family.</text>
</comment>
<comment type="subcellular location">
    <subcellularLocation>
        <location evidence="1">Cell membrane</location>
        <topology evidence="1">Multi-pass membrane protein</topology>
    </subcellularLocation>
</comment>
<feature type="transmembrane region" description="Helical" evidence="7">
    <location>
        <begin position="765"/>
        <end position="787"/>
    </location>
</feature>
<feature type="domain" description="ABC3 transporter permease C-terminal" evidence="8">
    <location>
        <begin position="293"/>
        <end position="409"/>
    </location>
</feature>
<dbReference type="Proteomes" id="UP000264006">
    <property type="component" value="Chromosome"/>
</dbReference>
<dbReference type="InterPro" id="IPR050250">
    <property type="entry name" value="Macrolide_Exporter_MacB"/>
</dbReference>
<dbReference type="GO" id="GO:0005886">
    <property type="term" value="C:plasma membrane"/>
    <property type="evidence" value="ECO:0007669"/>
    <property type="project" value="UniProtKB-SubCell"/>
</dbReference>
<dbReference type="RefSeq" id="WP_114592467.1">
    <property type="nucleotide sequence ID" value="NZ_CP031165.1"/>
</dbReference>
<evidence type="ECO:0000256" key="5">
    <source>
        <dbReference type="ARBA" id="ARBA00023136"/>
    </source>
</evidence>
<evidence type="ECO:0000256" key="7">
    <source>
        <dbReference type="SAM" id="Phobius"/>
    </source>
</evidence>
<feature type="transmembrane region" description="Helical" evidence="7">
    <location>
        <begin position="815"/>
        <end position="837"/>
    </location>
</feature>
<evidence type="ECO:0000256" key="4">
    <source>
        <dbReference type="ARBA" id="ARBA00022989"/>
    </source>
</evidence>
<reference evidence="9 10" key="1">
    <citation type="submission" date="2018-09" db="EMBL/GenBank/DDBJ databases">
        <title>Complete genome sequence of Euzebya sp. DY32-46 isolated from seawater of Pacific Ocean.</title>
        <authorList>
            <person name="Xu L."/>
            <person name="Wu Y.-H."/>
            <person name="Xu X.-W."/>
        </authorList>
    </citation>
    <scope>NUCLEOTIDE SEQUENCE [LARGE SCALE GENOMIC DNA]</scope>
    <source>
        <strain evidence="9 10">DY32-46</strain>
    </source>
</reference>
<evidence type="ECO:0000313" key="10">
    <source>
        <dbReference type="Proteomes" id="UP000264006"/>
    </source>
</evidence>